<dbReference type="Proteomes" id="UP000192674">
    <property type="component" value="Unassembled WGS sequence"/>
</dbReference>
<dbReference type="OrthoDB" id="5185109at2"/>
<dbReference type="EMBL" id="FWXV01000007">
    <property type="protein sequence ID" value="SMD22002.1"/>
    <property type="molecule type" value="Genomic_DNA"/>
</dbReference>
<accession>A0A1W2FJZ8</accession>
<dbReference type="InterPro" id="IPR003779">
    <property type="entry name" value="CMD-like"/>
</dbReference>
<name>A0A1W2FJZ8_KIBAR</name>
<sequence length="152" mass="17453">MTQRIQTMMGIPKAFKALVAMGQEVEQAGIEAGVDQLLLELIKIRASQLNGCAFCLDMHTRDSIKYGENARRLFVLDAWRETDLFTEEERVALELTEVMTRLTDTKEVPEDLYERAMKVFNEAQYQAVIWMTVVINSFNRVNVPGRPKLPQE</sequence>
<keyword evidence="3" id="KW-1185">Reference proteome</keyword>
<keyword evidence="2" id="KW-0575">Peroxidase</keyword>
<dbReference type="AlphaFoldDB" id="A0A1W2FJZ8"/>
<dbReference type="SUPFAM" id="SSF69118">
    <property type="entry name" value="AhpD-like"/>
    <property type="match status" value="1"/>
</dbReference>
<proteinExistence type="predicted"/>
<dbReference type="InterPro" id="IPR029032">
    <property type="entry name" value="AhpD-like"/>
</dbReference>
<evidence type="ECO:0000313" key="3">
    <source>
        <dbReference type="Proteomes" id="UP000192674"/>
    </source>
</evidence>
<evidence type="ECO:0000259" key="1">
    <source>
        <dbReference type="Pfam" id="PF02627"/>
    </source>
</evidence>
<dbReference type="Pfam" id="PF02627">
    <property type="entry name" value="CMD"/>
    <property type="match status" value="1"/>
</dbReference>
<evidence type="ECO:0000313" key="2">
    <source>
        <dbReference type="EMBL" id="SMD22002.1"/>
    </source>
</evidence>
<dbReference type="PANTHER" id="PTHR34846">
    <property type="entry name" value="4-CARBOXYMUCONOLACTONE DECARBOXYLASE FAMILY PROTEIN (AFU_ORTHOLOGUE AFUA_6G11590)"/>
    <property type="match status" value="1"/>
</dbReference>
<keyword evidence="2" id="KW-0560">Oxidoreductase</keyword>
<dbReference type="GO" id="GO:0051920">
    <property type="term" value="F:peroxiredoxin activity"/>
    <property type="evidence" value="ECO:0007669"/>
    <property type="project" value="InterPro"/>
</dbReference>
<dbReference type="Gene3D" id="1.20.1290.10">
    <property type="entry name" value="AhpD-like"/>
    <property type="match status" value="1"/>
</dbReference>
<dbReference type="RefSeq" id="WP_033388503.1">
    <property type="nucleotide sequence ID" value="NZ_FWXV01000007.1"/>
</dbReference>
<reference evidence="2 3" key="1">
    <citation type="submission" date="2017-04" db="EMBL/GenBank/DDBJ databases">
        <authorList>
            <person name="Afonso C.L."/>
            <person name="Miller P.J."/>
            <person name="Scott M.A."/>
            <person name="Spackman E."/>
            <person name="Goraichik I."/>
            <person name="Dimitrov K.M."/>
            <person name="Suarez D.L."/>
            <person name="Swayne D.E."/>
        </authorList>
    </citation>
    <scope>NUCLEOTIDE SEQUENCE [LARGE SCALE GENOMIC DNA]</scope>
    <source>
        <strain evidence="2 3">DSM 43828</strain>
    </source>
</reference>
<protein>
    <submittedName>
        <fullName evidence="2">Alkylhydroperoxidase AhpD family core domain-containing protein</fullName>
    </submittedName>
</protein>
<feature type="domain" description="Carboxymuconolactone decarboxylase-like" evidence="1">
    <location>
        <begin position="12"/>
        <end position="97"/>
    </location>
</feature>
<organism evidence="2 3">
    <name type="scientific">Kibdelosporangium aridum</name>
    <dbReference type="NCBI Taxonomy" id="2030"/>
    <lineage>
        <taxon>Bacteria</taxon>
        <taxon>Bacillati</taxon>
        <taxon>Actinomycetota</taxon>
        <taxon>Actinomycetes</taxon>
        <taxon>Pseudonocardiales</taxon>
        <taxon>Pseudonocardiaceae</taxon>
        <taxon>Kibdelosporangium</taxon>
    </lineage>
</organism>
<gene>
    <name evidence="2" type="ORF">SAMN05661093_07257</name>
</gene>
<dbReference type="InterPro" id="IPR004675">
    <property type="entry name" value="AhpD_core"/>
</dbReference>
<dbReference type="PANTHER" id="PTHR34846:SF10">
    <property type="entry name" value="CYTOPLASMIC PROTEIN"/>
    <property type="match status" value="1"/>
</dbReference>
<dbReference type="NCBIfam" id="TIGR00778">
    <property type="entry name" value="ahpD_dom"/>
    <property type="match status" value="1"/>
</dbReference>